<dbReference type="PRINTS" id="PR00420">
    <property type="entry name" value="RNGMNOXGNASE"/>
</dbReference>
<dbReference type="AlphaFoldDB" id="A0AA38WX67"/>
<sequence>MAPITVLIIGCGMAGPVLAVLLKRKGYSPIVFEKVKQLGDAGASLMLMPNGLKVLNLVGIAAEIENDTQPLEGYLDCTPDGEVLGFSDLPKSFKQRYGQHAMGVKRTGLNLKLKNMLLDMGVDVREGWEMEDIEESQVSVTAHFKGGRSVTGAFLIGGDGIKAASRKILLRKQGSAEGLPPFSGLTQTAGLSPTPQGFRGIPYMRNFYGEGVHMITYPVSPDVTSWALTLPEQTGAEADWGLITAEEMDERKRNLLVPIESWSDQSARELVQSATRMIKFGLFDREEIKPDQWHTQRCVLVGDAAHPTSPHLGQGANQALEDCYHLCEALPDLSSQEGNNKLTLDELEERLPEIFHAFAEKRQPRTSALVKGARTQGQLRVVTAGPEACRQRNLKVAAAWKDIDAVAAKYDGLCREPLQ</sequence>
<dbReference type="PANTHER" id="PTHR13789">
    <property type="entry name" value="MONOOXYGENASE"/>
    <property type="match status" value="1"/>
</dbReference>
<evidence type="ECO:0000256" key="1">
    <source>
        <dbReference type="ARBA" id="ARBA00007992"/>
    </source>
</evidence>
<dbReference type="Proteomes" id="UP001172673">
    <property type="component" value="Unassembled WGS sequence"/>
</dbReference>
<evidence type="ECO:0000256" key="4">
    <source>
        <dbReference type="ARBA" id="ARBA00023002"/>
    </source>
</evidence>
<dbReference type="GO" id="GO:0004497">
    <property type="term" value="F:monooxygenase activity"/>
    <property type="evidence" value="ECO:0007669"/>
    <property type="project" value="UniProtKB-KW"/>
</dbReference>
<evidence type="ECO:0000313" key="8">
    <source>
        <dbReference type="Proteomes" id="UP001172673"/>
    </source>
</evidence>
<evidence type="ECO:0000313" key="7">
    <source>
        <dbReference type="EMBL" id="KAJ9602757.1"/>
    </source>
</evidence>
<organism evidence="7 8">
    <name type="scientific">Cladophialophora chaetospira</name>
    <dbReference type="NCBI Taxonomy" id="386627"/>
    <lineage>
        <taxon>Eukaryota</taxon>
        <taxon>Fungi</taxon>
        <taxon>Dikarya</taxon>
        <taxon>Ascomycota</taxon>
        <taxon>Pezizomycotina</taxon>
        <taxon>Eurotiomycetes</taxon>
        <taxon>Chaetothyriomycetidae</taxon>
        <taxon>Chaetothyriales</taxon>
        <taxon>Herpotrichiellaceae</taxon>
        <taxon>Cladophialophora</taxon>
    </lineage>
</organism>
<dbReference type="InterPro" id="IPR002938">
    <property type="entry name" value="FAD-bd"/>
</dbReference>
<dbReference type="PANTHER" id="PTHR13789:SF309">
    <property type="entry name" value="PUTATIVE (AFU_ORTHOLOGUE AFUA_6G14510)-RELATED"/>
    <property type="match status" value="1"/>
</dbReference>
<dbReference type="GO" id="GO:0071949">
    <property type="term" value="F:FAD binding"/>
    <property type="evidence" value="ECO:0007669"/>
    <property type="project" value="InterPro"/>
</dbReference>
<gene>
    <name evidence="7" type="ORF">H2200_012537</name>
</gene>
<dbReference type="InterPro" id="IPR050493">
    <property type="entry name" value="FAD-dep_Monooxygenase_BioMet"/>
</dbReference>
<evidence type="ECO:0000256" key="3">
    <source>
        <dbReference type="ARBA" id="ARBA00022827"/>
    </source>
</evidence>
<evidence type="ECO:0000259" key="6">
    <source>
        <dbReference type="Pfam" id="PF01494"/>
    </source>
</evidence>
<accession>A0AA38WX67</accession>
<dbReference type="Pfam" id="PF01494">
    <property type="entry name" value="FAD_binding_3"/>
    <property type="match status" value="1"/>
</dbReference>
<dbReference type="EMBL" id="JAPDRK010000024">
    <property type="protein sequence ID" value="KAJ9602757.1"/>
    <property type="molecule type" value="Genomic_DNA"/>
</dbReference>
<feature type="domain" description="FAD-binding" evidence="6">
    <location>
        <begin position="5"/>
        <end position="350"/>
    </location>
</feature>
<dbReference type="Gene3D" id="3.50.50.60">
    <property type="entry name" value="FAD/NAD(P)-binding domain"/>
    <property type="match status" value="1"/>
</dbReference>
<protein>
    <recommendedName>
        <fullName evidence="6">FAD-binding domain-containing protein</fullName>
    </recommendedName>
</protein>
<keyword evidence="4" id="KW-0560">Oxidoreductase</keyword>
<proteinExistence type="inferred from homology"/>
<keyword evidence="2" id="KW-0285">Flavoprotein</keyword>
<dbReference type="InterPro" id="IPR036188">
    <property type="entry name" value="FAD/NAD-bd_sf"/>
</dbReference>
<evidence type="ECO:0000256" key="5">
    <source>
        <dbReference type="ARBA" id="ARBA00023033"/>
    </source>
</evidence>
<comment type="similarity">
    <text evidence="1">Belongs to the paxM FAD-dependent monooxygenase family.</text>
</comment>
<dbReference type="SUPFAM" id="SSF51905">
    <property type="entry name" value="FAD/NAD(P)-binding domain"/>
    <property type="match status" value="1"/>
</dbReference>
<keyword evidence="5" id="KW-0503">Monooxygenase</keyword>
<evidence type="ECO:0000256" key="2">
    <source>
        <dbReference type="ARBA" id="ARBA00022630"/>
    </source>
</evidence>
<reference evidence="7" key="1">
    <citation type="submission" date="2022-10" db="EMBL/GenBank/DDBJ databases">
        <title>Culturing micro-colonial fungi from biological soil crusts in the Mojave desert and describing Neophaeococcomyces mojavensis, and introducing the new genera and species Taxawa tesnikishii.</title>
        <authorList>
            <person name="Kurbessoian T."/>
            <person name="Stajich J.E."/>
        </authorList>
    </citation>
    <scope>NUCLEOTIDE SEQUENCE</scope>
    <source>
        <strain evidence="7">TK_41</strain>
    </source>
</reference>
<name>A0AA38WX67_9EURO</name>
<keyword evidence="3" id="KW-0274">FAD</keyword>
<keyword evidence="8" id="KW-1185">Reference proteome</keyword>
<comment type="caution">
    <text evidence="7">The sequence shown here is derived from an EMBL/GenBank/DDBJ whole genome shotgun (WGS) entry which is preliminary data.</text>
</comment>